<keyword evidence="2" id="KW-1133">Transmembrane helix</keyword>
<evidence type="ECO:0008006" key="5">
    <source>
        <dbReference type="Google" id="ProtNLM"/>
    </source>
</evidence>
<dbReference type="Proteomes" id="UP000320653">
    <property type="component" value="Unassembled WGS sequence"/>
</dbReference>
<comment type="caution">
    <text evidence="3">The sequence shown here is derived from an EMBL/GenBank/DDBJ whole genome shotgun (WGS) entry which is preliminary data.</text>
</comment>
<evidence type="ECO:0000256" key="1">
    <source>
        <dbReference type="SAM" id="MobiDB-lite"/>
    </source>
</evidence>
<keyword evidence="2" id="KW-0812">Transmembrane</keyword>
<proteinExistence type="predicted"/>
<gene>
    <name evidence="3" type="ORF">FHW37_104435</name>
</gene>
<accession>A0A561QS93</accession>
<keyword evidence="2" id="KW-0472">Membrane</keyword>
<dbReference type="OrthoDB" id="7870844at2"/>
<sequence length="425" mass="45493">MSGLETAIRNALDRSDRADGKTRARIYQSARQALEAGLQKQGVSDTLIILQQRKRLEEKIREIETEEIDRLTAQVASAGSYDDDLSDDDHAVAAVPEFEPVVEPERRAASVETPVVAPAVPRGRSEEPELGGATRQAPTFAGSNANANAGDLGGLENERLGQMSEAPAAQPSRLSRAERKKAEKAGKADKKARGRRGRTDLDVAPERAAKPRKRRGFLSHLITWVVTLIIVAGGCWWFYSSGMVQSVIQDAVDAANQMARSQSGQPNSRFDPRGGFSDEWAEIFKPADIAGLKPGRQARVDAVDGSEGPAVRMLSATPTADGDIAITVPADLLKEMAAKTSTVAITVQAGANQGIQFSVSCDFGSLGTCARHRFTASQEKLEALFKVTFDRTLAPNAPGRLLINAGIDGADKPVLLYSVRILPGG</sequence>
<dbReference type="AlphaFoldDB" id="A0A561QS93"/>
<evidence type="ECO:0000313" key="3">
    <source>
        <dbReference type="EMBL" id="TWF53162.1"/>
    </source>
</evidence>
<evidence type="ECO:0000313" key="4">
    <source>
        <dbReference type="Proteomes" id="UP000320653"/>
    </source>
</evidence>
<keyword evidence="4" id="KW-1185">Reference proteome</keyword>
<feature type="transmembrane region" description="Helical" evidence="2">
    <location>
        <begin position="217"/>
        <end position="239"/>
    </location>
</feature>
<feature type="compositionally biased region" description="Basic and acidic residues" evidence="1">
    <location>
        <begin position="175"/>
        <end position="209"/>
    </location>
</feature>
<reference evidence="3 4" key="1">
    <citation type="submission" date="2019-06" db="EMBL/GenBank/DDBJ databases">
        <title>Sorghum-associated microbial communities from plants grown in Nebraska, USA.</title>
        <authorList>
            <person name="Schachtman D."/>
        </authorList>
    </citation>
    <scope>NUCLEOTIDE SEQUENCE [LARGE SCALE GENOMIC DNA]</scope>
    <source>
        <strain evidence="3 4">1225</strain>
    </source>
</reference>
<protein>
    <recommendedName>
        <fullName evidence="5">Biotin transporter BioY</fullName>
    </recommendedName>
</protein>
<name>A0A561QS93_9HYPH</name>
<dbReference type="RefSeq" id="WP_145638781.1">
    <property type="nucleotide sequence ID" value="NZ_VIWP01000004.1"/>
</dbReference>
<organism evidence="3 4">
    <name type="scientific">Neorhizobium alkalisoli</name>
    <dbReference type="NCBI Taxonomy" id="528178"/>
    <lineage>
        <taxon>Bacteria</taxon>
        <taxon>Pseudomonadati</taxon>
        <taxon>Pseudomonadota</taxon>
        <taxon>Alphaproteobacteria</taxon>
        <taxon>Hyphomicrobiales</taxon>
        <taxon>Rhizobiaceae</taxon>
        <taxon>Rhizobium/Agrobacterium group</taxon>
        <taxon>Neorhizobium</taxon>
    </lineage>
</organism>
<dbReference type="EMBL" id="VIWP01000004">
    <property type="protein sequence ID" value="TWF53162.1"/>
    <property type="molecule type" value="Genomic_DNA"/>
</dbReference>
<evidence type="ECO:0000256" key="2">
    <source>
        <dbReference type="SAM" id="Phobius"/>
    </source>
</evidence>
<feature type="region of interest" description="Disordered" evidence="1">
    <location>
        <begin position="103"/>
        <end position="212"/>
    </location>
</feature>